<accession>A1ZTM0</accession>
<proteinExistence type="predicted"/>
<comment type="caution">
    <text evidence="1">The sequence shown here is derived from an EMBL/GenBank/DDBJ whole genome shotgun (WGS) entry which is preliminary data.</text>
</comment>
<dbReference type="AlphaFoldDB" id="A1ZTM0"/>
<evidence type="ECO:0000313" key="1">
    <source>
        <dbReference type="EMBL" id="EAY26280.1"/>
    </source>
</evidence>
<gene>
    <name evidence="1" type="ORF">M23134_01603</name>
</gene>
<dbReference type="EMBL" id="AAWS01000036">
    <property type="protein sequence ID" value="EAY26280.1"/>
    <property type="molecule type" value="Genomic_DNA"/>
</dbReference>
<protein>
    <submittedName>
        <fullName evidence="1">Uncharacterized protein</fullName>
    </submittedName>
</protein>
<evidence type="ECO:0000313" key="2">
    <source>
        <dbReference type="Proteomes" id="UP000004095"/>
    </source>
</evidence>
<keyword evidence="2" id="KW-1185">Reference proteome</keyword>
<sequence>MTLATFVKFINTQDIKSPRRLSKPIFQQKKGPPYNVKRLPGFAPLPLPSLNDSNNAREAIRTQQYFKPYISLRLSITSIV</sequence>
<organism evidence="1 2">
    <name type="scientific">Microscilla marina ATCC 23134</name>
    <dbReference type="NCBI Taxonomy" id="313606"/>
    <lineage>
        <taxon>Bacteria</taxon>
        <taxon>Pseudomonadati</taxon>
        <taxon>Bacteroidota</taxon>
        <taxon>Cytophagia</taxon>
        <taxon>Cytophagales</taxon>
        <taxon>Microscillaceae</taxon>
        <taxon>Microscilla</taxon>
    </lineage>
</organism>
<reference evidence="1 2" key="1">
    <citation type="submission" date="2007-01" db="EMBL/GenBank/DDBJ databases">
        <authorList>
            <person name="Haygood M."/>
            <person name="Podell S."/>
            <person name="Anderson C."/>
            <person name="Hopkinson B."/>
            <person name="Roe K."/>
            <person name="Barbeau K."/>
            <person name="Gaasterland T."/>
            <person name="Ferriera S."/>
            <person name="Johnson J."/>
            <person name="Kravitz S."/>
            <person name="Beeson K."/>
            <person name="Sutton G."/>
            <person name="Rogers Y.-H."/>
            <person name="Friedman R."/>
            <person name="Frazier M."/>
            <person name="Venter J.C."/>
        </authorList>
    </citation>
    <scope>NUCLEOTIDE SEQUENCE [LARGE SCALE GENOMIC DNA]</scope>
    <source>
        <strain evidence="1 2">ATCC 23134</strain>
    </source>
</reference>
<dbReference type="Proteomes" id="UP000004095">
    <property type="component" value="Unassembled WGS sequence"/>
</dbReference>
<name>A1ZTM0_MICM2</name>